<evidence type="ECO:0000313" key="4">
    <source>
        <dbReference type="Proteomes" id="UP000184161"/>
    </source>
</evidence>
<organism evidence="3 4">
    <name type="scientific">Bacillus cereus</name>
    <dbReference type="NCBI Taxonomy" id="1396"/>
    <lineage>
        <taxon>Bacteria</taxon>
        <taxon>Bacillati</taxon>
        <taxon>Bacillota</taxon>
        <taxon>Bacilli</taxon>
        <taxon>Bacillales</taxon>
        <taxon>Bacillaceae</taxon>
        <taxon>Bacillus</taxon>
        <taxon>Bacillus cereus group</taxon>
    </lineage>
</organism>
<evidence type="ECO:0000313" key="3">
    <source>
        <dbReference type="EMBL" id="OJS94523.1"/>
    </source>
</evidence>
<comment type="caution">
    <text evidence="3">The sequence shown here is derived from an EMBL/GenBank/DDBJ whole genome shotgun (WGS) entry which is preliminary data.</text>
</comment>
<keyword evidence="2" id="KW-1277">Toxin-antitoxin system</keyword>
<proteinExistence type="inferred from homology"/>
<gene>
    <name evidence="3" type="ORF">BKK64_17580</name>
</gene>
<accession>A0A9X5ZD35</accession>
<dbReference type="GO" id="GO:0003677">
    <property type="term" value="F:DNA binding"/>
    <property type="evidence" value="ECO:0007669"/>
    <property type="project" value="InterPro"/>
</dbReference>
<dbReference type="InterPro" id="IPR011067">
    <property type="entry name" value="Plasmid_toxin/cell-grow_inhib"/>
</dbReference>
<dbReference type="Proteomes" id="UP000184161">
    <property type="component" value="Unassembled WGS sequence"/>
</dbReference>
<dbReference type="Pfam" id="PF02452">
    <property type="entry name" value="PemK_toxin"/>
    <property type="match status" value="1"/>
</dbReference>
<dbReference type="SUPFAM" id="SSF50118">
    <property type="entry name" value="Cell growth inhibitor/plasmid maintenance toxic component"/>
    <property type="match status" value="1"/>
</dbReference>
<evidence type="ECO:0000256" key="2">
    <source>
        <dbReference type="ARBA" id="ARBA00022649"/>
    </source>
</evidence>
<dbReference type="Gene3D" id="2.30.30.110">
    <property type="match status" value="1"/>
</dbReference>
<dbReference type="EMBL" id="MLYK01000040">
    <property type="protein sequence ID" value="OJS94523.1"/>
    <property type="molecule type" value="Genomic_DNA"/>
</dbReference>
<sequence>MSSIRVSSEQIKQGNIYEAAIPFSDGRPLTFFEADPKLGENIGRAVKKDHGFEPEYDKETRTNKARIVSVIVKHKTRLCVVLQNDLFNENENYDHVYVAPIATIHPREEKTELIERLKEKNDIPQLHYIDSHTGRPAYVNIGDIKRIHKSLILKTTSHSPLSSKAMRDISQKIQKLMGVNENSERIGRINTKKPE</sequence>
<comment type="similarity">
    <text evidence="1">Belongs to the PemK/MazF family.</text>
</comment>
<dbReference type="RefSeq" id="WP_065382632.1">
    <property type="nucleotide sequence ID" value="NZ_CP014486.1"/>
</dbReference>
<protein>
    <submittedName>
        <fullName evidence="3">Uncharacterized protein</fullName>
    </submittedName>
</protein>
<dbReference type="AlphaFoldDB" id="A0A9X5ZD35"/>
<name>A0A9X5ZD35_BACCE</name>
<evidence type="ECO:0000256" key="1">
    <source>
        <dbReference type="ARBA" id="ARBA00007521"/>
    </source>
</evidence>
<reference evidence="3 4" key="1">
    <citation type="submission" date="2016-10" db="EMBL/GenBank/DDBJ databases">
        <title>Draft Genome Sequence of one Bacillus cereus strain isolated from pooled breast milk.</title>
        <authorList>
            <person name="Woudstra C."/>
            <person name="Chamoin A."/>
            <person name="Gentil S."/>
            <person name="Rambeloson T."/>
            <person name="Delannoye S."/>
            <person name="Heinnekine J.A."/>
            <person name="Herbin S."/>
            <person name="Fach P."/>
        </authorList>
    </citation>
    <scope>NUCLEOTIDE SEQUENCE [LARGE SCALE GENOMIC DNA]</scope>
    <source>
        <strain evidence="3 4">16SBCL1279</strain>
    </source>
</reference>
<dbReference type="InterPro" id="IPR003477">
    <property type="entry name" value="PemK-like"/>
</dbReference>